<comment type="caution">
    <text evidence="2">The sequence shown here is derived from an EMBL/GenBank/DDBJ whole genome shotgun (WGS) entry which is preliminary data.</text>
</comment>
<gene>
    <name evidence="2" type="ORF">GYN21_03085</name>
</gene>
<keyword evidence="3" id="KW-1185">Reference proteome</keyword>
<name>A0ABT0ARF0_9LACT</name>
<evidence type="ECO:0000313" key="3">
    <source>
        <dbReference type="Proteomes" id="UP001522450"/>
    </source>
</evidence>
<keyword evidence="1" id="KW-1133">Transmembrane helix</keyword>
<accession>A0ABT0ARF0</accession>
<dbReference type="EMBL" id="JAAECS010000002">
    <property type="protein sequence ID" value="MCJ1989196.1"/>
    <property type="molecule type" value="Genomic_DNA"/>
</dbReference>
<sequence length="116" mass="12671">MELSEHEMMHVDGGLSVPNWTVATGINAAVNWTIGLYTGRSGLYLAKAFIRRVGRGQATRAFTHGLRQFVNTQIANRVSGIVVGILLGVGSLSIGGAVAKWFDQRDKHRNNGWCDF</sequence>
<evidence type="ECO:0000256" key="1">
    <source>
        <dbReference type="SAM" id="Phobius"/>
    </source>
</evidence>
<keyword evidence="1" id="KW-0812">Transmembrane</keyword>
<keyword evidence="1" id="KW-0472">Membrane</keyword>
<organism evidence="2 3">
    <name type="scientific">Pseudolactococcus carnosus</name>
    <dbReference type="NCBI Taxonomy" id="2749961"/>
    <lineage>
        <taxon>Bacteria</taxon>
        <taxon>Bacillati</taxon>
        <taxon>Bacillota</taxon>
        <taxon>Bacilli</taxon>
        <taxon>Lactobacillales</taxon>
        <taxon>Streptococcaceae</taxon>
        <taxon>Pseudolactococcus</taxon>
    </lineage>
</organism>
<proteinExistence type="predicted"/>
<dbReference type="RefSeq" id="WP_244034308.1">
    <property type="nucleotide sequence ID" value="NZ_JAAECS010000002.1"/>
</dbReference>
<dbReference type="Proteomes" id="UP001522450">
    <property type="component" value="Unassembled WGS sequence"/>
</dbReference>
<feature type="transmembrane region" description="Helical" evidence="1">
    <location>
        <begin position="78"/>
        <end position="99"/>
    </location>
</feature>
<reference evidence="2 3" key="1">
    <citation type="journal article" date="2022" name="Microbiol. Res.">
        <title>Comparative genome analysis, predicted lifestyle and antimicrobial strategies of Lactococcus carnosus and Lactococcus paracarnosus isolated from meat.</title>
        <authorList>
            <person name="Werum V."/>
            <person name="Ehrmann M."/>
            <person name="Vogel R."/>
            <person name="Hilgarth M."/>
        </authorList>
    </citation>
    <scope>NUCLEOTIDE SEQUENCE [LARGE SCALE GENOMIC DNA]</scope>
    <source>
        <strain evidence="2 3">TMW22177</strain>
    </source>
</reference>
<evidence type="ECO:0000313" key="2">
    <source>
        <dbReference type="EMBL" id="MCJ1989196.1"/>
    </source>
</evidence>
<protein>
    <submittedName>
        <fullName evidence="2">Uncharacterized protein</fullName>
    </submittedName>
</protein>